<proteinExistence type="predicted"/>
<evidence type="ECO:0000313" key="3">
    <source>
        <dbReference type="Proteomes" id="UP000295165"/>
    </source>
</evidence>
<gene>
    <name evidence="2" type="ORF">CCUG63697_00531</name>
</gene>
<accession>A0A4R8R9I7</accession>
<keyword evidence="3" id="KW-1185">Reference proteome</keyword>
<comment type="caution">
    <text evidence="2">The sequence shown here is derived from an EMBL/GenBank/DDBJ whole genome shotgun (WGS) entry which is preliminary data.</text>
</comment>
<dbReference type="AlphaFoldDB" id="A0A4R8R9I7"/>
<sequence precursor="true">MTAGLRRRTSVRVVARMLFAVTLTLTGCTLWDRSGAADQPTAPFTGLTKDLRIRWTAEPGVDLLTGPAVIVRAYRESYILAGLMASPALYYPGFERAVTPNDNGRNSLIRPPVAGDKYLSVDGFQTTTPIVGTWRQHILSVTGDYKAGYTVKMCDWDYATATLQSSGQYRYPHRNPPQPLDTADPITGVQVYRISLAPPPQGPDPTTTLQRGTAPNASVDVFGAWTVRASLVLYTVPQDSEPNVWPKDEYDRDRQVCADKAPDPYEKRRSYLLGEHPRDDYPTLPADPGWPADGR</sequence>
<feature type="region of interest" description="Disordered" evidence="1">
    <location>
        <begin position="240"/>
        <end position="295"/>
    </location>
</feature>
<organism evidence="2 3">
    <name type="scientific">Mycobacteroides franklinii</name>
    <dbReference type="NCBI Taxonomy" id="948102"/>
    <lineage>
        <taxon>Bacteria</taxon>
        <taxon>Bacillati</taxon>
        <taxon>Actinomycetota</taxon>
        <taxon>Actinomycetes</taxon>
        <taxon>Mycobacteriales</taxon>
        <taxon>Mycobacteriaceae</taxon>
        <taxon>Mycobacteroides</taxon>
    </lineage>
</organism>
<dbReference type="EMBL" id="PECC01000026">
    <property type="protein sequence ID" value="TDZ52060.1"/>
    <property type="molecule type" value="Genomic_DNA"/>
</dbReference>
<reference evidence="2 3" key="1">
    <citation type="journal article" date="2019" name="Sci. Rep.">
        <title>Extended insight into the Mycobacterium chelonae-abscessus complex through whole genome sequencing of Mycobacterium salmoniphilum outbreak and Mycobacterium salmoniphilum-like strains.</title>
        <authorList>
            <person name="Behra P.R.K."/>
            <person name="Das S."/>
            <person name="Pettersson B.M.F."/>
            <person name="Shirreff L."/>
            <person name="DuCote T."/>
            <person name="Jacobsson K.G."/>
            <person name="Ennis D.G."/>
            <person name="Kirsebom L.A."/>
        </authorList>
    </citation>
    <scope>NUCLEOTIDE SEQUENCE [LARGE SCALE GENOMIC DNA]</scope>
    <source>
        <strain evidence="2 3">CCUG 63697</strain>
    </source>
</reference>
<protein>
    <recommendedName>
        <fullName evidence="4">Lipoprotein</fullName>
    </recommendedName>
</protein>
<name>A0A4R8R9I7_9MYCO</name>
<dbReference type="PROSITE" id="PS51257">
    <property type="entry name" value="PROKAR_LIPOPROTEIN"/>
    <property type="match status" value="1"/>
</dbReference>
<dbReference type="Proteomes" id="UP000295165">
    <property type="component" value="Unassembled WGS sequence"/>
</dbReference>
<evidence type="ECO:0000313" key="2">
    <source>
        <dbReference type="EMBL" id="TDZ52060.1"/>
    </source>
</evidence>
<feature type="compositionally biased region" description="Basic and acidic residues" evidence="1">
    <location>
        <begin position="246"/>
        <end position="281"/>
    </location>
</feature>
<evidence type="ECO:0000256" key="1">
    <source>
        <dbReference type="SAM" id="MobiDB-lite"/>
    </source>
</evidence>
<evidence type="ECO:0008006" key="4">
    <source>
        <dbReference type="Google" id="ProtNLM"/>
    </source>
</evidence>